<keyword evidence="7" id="KW-0472">Membrane</keyword>
<evidence type="ECO:0000256" key="8">
    <source>
        <dbReference type="RuleBase" id="RU366017"/>
    </source>
</evidence>
<keyword evidence="4 8" id="KW-0808">Transferase</keyword>
<comment type="caution">
    <text evidence="9">The sequence shown here is derived from an EMBL/GenBank/DDBJ whole genome shotgun (WGS) entry which is preliminary data.</text>
</comment>
<dbReference type="InterPro" id="IPR008166">
    <property type="entry name" value="Glyco_transf_92"/>
</dbReference>
<evidence type="ECO:0000313" key="10">
    <source>
        <dbReference type="Proteomes" id="UP000678393"/>
    </source>
</evidence>
<evidence type="ECO:0000313" key="9">
    <source>
        <dbReference type="EMBL" id="CAG5119302.1"/>
    </source>
</evidence>
<evidence type="ECO:0000256" key="3">
    <source>
        <dbReference type="ARBA" id="ARBA00022676"/>
    </source>
</evidence>
<keyword evidence="10" id="KW-1185">Reference proteome</keyword>
<dbReference type="OrthoDB" id="6232146at2759"/>
<dbReference type="Proteomes" id="UP000678393">
    <property type="component" value="Unassembled WGS sequence"/>
</dbReference>
<keyword evidence="5" id="KW-0812">Transmembrane</keyword>
<evidence type="ECO:0000256" key="7">
    <source>
        <dbReference type="ARBA" id="ARBA00023136"/>
    </source>
</evidence>
<organism evidence="9 10">
    <name type="scientific">Candidula unifasciata</name>
    <dbReference type="NCBI Taxonomy" id="100452"/>
    <lineage>
        <taxon>Eukaryota</taxon>
        <taxon>Metazoa</taxon>
        <taxon>Spiralia</taxon>
        <taxon>Lophotrochozoa</taxon>
        <taxon>Mollusca</taxon>
        <taxon>Gastropoda</taxon>
        <taxon>Heterobranchia</taxon>
        <taxon>Euthyneura</taxon>
        <taxon>Panpulmonata</taxon>
        <taxon>Eupulmonata</taxon>
        <taxon>Stylommatophora</taxon>
        <taxon>Helicina</taxon>
        <taxon>Helicoidea</taxon>
        <taxon>Geomitridae</taxon>
        <taxon>Candidula</taxon>
    </lineage>
</organism>
<protein>
    <recommendedName>
        <fullName evidence="8">Glycosyltransferase family 92 protein</fullName>
        <ecNumber evidence="8">2.4.1.-</ecNumber>
    </recommendedName>
</protein>
<dbReference type="PANTHER" id="PTHR21461">
    <property type="entry name" value="GLYCOSYLTRANSFERASE FAMILY 92 PROTEIN"/>
    <property type="match status" value="1"/>
</dbReference>
<evidence type="ECO:0000256" key="6">
    <source>
        <dbReference type="ARBA" id="ARBA00022989"/>
    </source>
</evidence>
<gene>
    <name evidence="9" type="ORF">CUNI_LOCUS4860</name>
</gene>
<dbReference type="GO" id="GO:0016757">
    <property type="term" value="F:glycosyltransferase activity"/>
    <property type="evidence" value="ECO:0007669"/>
    <property type="project" value="UniProtKB-UniRule"/>
</dbReference>
<sequence>MLTNIERAFYTHTCFYFHRFHTTDTSGTFQAIDNSKIWIYSTFFEVTETSDYYIKGLGIAHRERVYPRVYCQVNGSLFEGRIESFLDSHPKHTSYTSIYFRCRLCQGCRPDFVSLTLYSNNTKESTNAFTVLYPQPRKYNITPYRIIQSIELNTVLGAQHVFIYNNNVSKETDIVLKEYEKDGVLTVLPWPLPRESNAWYYAQHTAINDCVYRNRNSSAYVAIIDVDEFIMPVNTTSWPDMIEHINNEYYGDTGNNKPVMGSMAFESCLFQTKLPNNTWKEIMQNYSFTEEEEKIINKYSLSSLLSFERTDPPFS</sequence>
<evidence type="ECO:0000256" key="1">
    <source>
        <dbReference type="ARBA" id="ARBA00004167"/>
    </source>
</evidence>
<comment type="similarity">
    <text evidence="2 8">Belongs to the glycosyltransferase 92 family.</text>
</comment>
<name>A0A8S3YUP3_9EUPU</name>
<feature type="non-terminal residue" evidence="9">
    <location>
        <position position="315"/>
    </location>
</feature>
<accession>A0A8S3YUP3</accession>
<dbReference type="GO" id="GO:0005737">
    <property type="term" value="C:cytoplasm"/>
    <property type="evidence" value="ECO:0007669"/>
    <property type="project" value="TreeGrafter"/>
</dbReference>
<dbReference type="AlphaFoldDB" id="A0A8S3YUP3"/>
<comment type="subcellular location">
    <subcellularLocation>
        <location evidence="1">Membrane</location>
        <topology evidence="1">Single-pass membrane protein</topology>
    </subcellularLocation>
</comment>
<dbReference type="EC" id="2.4.1.-" evidence="8"/>
<reference evidence="9" key="1">
    <citation type="submission" date="2021-04" db="EMBL/GenBank/DDBJ databases">
        <authorList>
            <consortium name="Molecular Ecology Group"/>
        </authorList>
    </citation>
    <scope>NUCLEOTIDE SEQUENCE</scope>
</reference>
<dbReference type="GO" id="GO:0016020">
    <property type="term" value="C:membrane"/>
    <property type="evidence" value="ECO:0007669"/>
    <property type="project" value="UniProtKB-SubCell"/>
</dbReference>
<dbReference type="EMBL" id="CAJHNH020000683">
    <property type="protein sequence ID" value="CAG5119302.1"/>
    <property type="molecule type" value="Genomic_DNA"/>
</dbReference>
<proteinExistence type="inferred from homology"/>
<evidence type="ECO:0000256" key="4">
    <source>
        <dbReference type="ARBA" id="ARBA00022679"/>
    </source>
</evidence>
<keyword evidence="3 8" id="KW-0328">Glycosyltransferase</keyword>
<dbReference type="Pfam" id="PF01697">
    <property type="entry name" value="Glyco_transf_92"/>
    <property type="match status" value="1"/>
</dbReference>
<keyword evidence="6" id="KW-1133">Transmembrane helix</keyword>
<evidence type="ECO:0000256" key="2">
    <source>
        <dbReference type="ARBA" id="ARBA00007647"/>
    </source>
</evidence>
<dbReference type="PANTHER" id="PTHR21461:SF69">
    <property type="entry name" value="GLYCOSYLTRANSFERASE FAMILY 92 PROTEIN"/>
    <property type="match status" value="1"/>
</dbReference>
<evidence type="ECO:0000256" key="5">
    <source>
        <dbReference type="ARBA" id="ARBA00022692"/>
    </source>
</evidence>